<evidence type="ECO:0000256" key="2">
    <source>
        <dbReference type="ARBA" id="ARBA00023002"/>
    </source>
</evidence>
<dbReference type="PANTHER" id="PTHR43976">
    <property type="entry name" value="SHORT CHAIN DEHYDROGENASE"/>
    <property type="match status" value="1"/>
</dbReference>
<dbReference type="PANTHER" id="PTHR43976:SF16">
    <property type="entry name" value="SHORT-CHAIN DEHYDROGENASE_REDUCTASE FAMILY PROTEIN"/>
    <property type="match status" value="1"/>
</dbReference>
<dbReference type="PROSITE" id="PS00061">
    <property type="entry name" value="ADH_SHORT"/>
    <property type="match status" value="1"/>
</dbReference>
<dbReference type="InterPro" id="IPR036291">
    <property type="entry name" value="NAD(P)-bd_dom_sf"/>
</dbReference>
<keyword evidence="5" id="KW-1185">Reference proteome</keyword>
<evidence type="ECO:0000313" key="4">
    <source>
        <dbReference type="EMBL" id="MFB9837758.1"/>
    </source>
</evidence>
<evidence type="ECO:0000256" key="1">
    <source>
        <dbReference type="ARBA" id="ARBA00006484"/>
    </source>
</evidence>
<reference evidence="4 5" key="1">
    <citation type="submission" date="2024-09" db="EMBL/GenBank/DDBJ databases">
        <authorList>
            <person name="Sun Q."/>
            <person name="Mori K."/>
        </authorList>
    </citation>
    <scope>NUCLEOTIDE SEQUENCE [LARGE SCALE GENOMIC DNA]</scope>
    <source>
        <strain evidence="4 5">TBRC 0563</strain>
    </source>
</reference>
<dbReference type="CDD" id="cd05374">
    <property type="entry name" value="17beta-HSD-like_SDR_c"/>
    <property type="match status" value="1"/>
</dbReference>
<dbReference type="InterPro" id="IPR002347">
    <property type="entry name" value="SDR_fam"/>
</dbReference>
<organism evidence="4 5">
    <name type="scientific">Actinoallomurus acaciae</name>
    <dbReference type="NCBI Taxonomy" id="502577"/>
    <lineage>
        <taxon>Bacteria</taxon>
        <taxon>Bacillati</taxon>
        <taxon>Actinomycetota</taxon>
        <taxon>Actinomycetes</taxon>
        <taxon>Streptosporangiales</taxon>
        <taxon>Thermomonosporaceae</taxon>
        <taxon>Actinoallomurus</taxon>
    </lineage>
</organism>
<dbReference type="Pfam" id="PF00106">
    <property type="entry name" value="adh_short"/>
    <property type="match status" value="1"/>
</dbReference>
<keyword evidence="2 4" id="KW-0560">Oxidoreductase</keyword>
<dbReference type="InterPro" id="IPR020904">
    <property type="entry name" value="Sc_DH/Rdtase_CS"/>
</dbReference>
<protein>
    <submittedName>
        <fullName evidence="4">SDR family oxidoreductase</fullName>
        <ecNumber evidence="4">1.1.-.-</ecNumber>
    </submittedName>
</protein>
<comment type="caution">
    <text evidence="4">The sequence shown here is derived from an EMBL/GenBank/DDBJ whole genome shotgun (WGS) entry which is preliminary data.</text>
</comment>
<dbReference type="PRINTS" id="PR00081">
    <property type="entry name" value="GDHRDH"/>
</dbReference>
<dbReference type="Gene3D" id="3.40.50.720">
    <property type="entry name" value="NAD(P)-binding Rossmann-like Domain"/>
    <property type="match status" value="1"/>
</dbReference>
<dbReference type="RefSeq" id="WP_378210676.1">
    <property type="nucleotide sequence ID" value="NZ_JBHLZP010000419.1"/>
</dbReference>
<dbReference type="Proteomes" id="UP001589627">
    <property type="component" value="Unassembled WGS sequence"/>
</dbReference>
<accession>A0ABV5YRU2</accession>
<evidence type="ECO:0000256" key="3">
    <source>
        <dbReference type="RuleBase" id="RU000363"/>
    </source>
</evidence>
<dbReference type="PRINTS" id="PR00080">
    <property type="entry name" value="SDRFAMILY"/>
</dbReference>
<dbReference type="GO" id="GO:0016491">
    <property type="term" value="F:oxidoreductase activity"/>
    <property type="evidence" value="ECO:0007669"/>
    <property type="project" value="UniProtKB-KW"/>
</dbReference>
<sequence>MTSRSGSERRWIITGASAGFGRAIAERAIEQGDDVVLAVRRTRSVADLAAAHRDQVLVAEFDVRDTGRAEDVVRSAIDRFGRVDVLVNNAGRGVVGAAEEIGEEDLRASLELHLLGPAALVRAALPYFRGQGSGTIVQMSSQRGRVSFPGVGAYSAGKFALDGWSEALAGEVAPFGVRVMIVEPSRFRTSFNAPDVLWFAGSSPAYAGVLEAVRDDMAGADGLQEGDPVRAAQIIVDLVAGDELPLRLPLGREAVERIGRSYRRSLDELEHRAPTAHAADFPEAAAPARPI</sequence>
<dbReference type="SUPFAM" id="SSF51735">
    <property type="entry name" value="NAD(P)-binding Rossmann-fold domains"/>
    <property type="match status" value="1"/>
</dbReference>
<gene>
    <name evidence="4" type="ORF">ACFFNX_36910</name>
</gene>
<name>A0ABV5YRU2_9ACTN</name>
<comment type="similarity">
    <text evidence="1 3">Belongs to the short-chain dehydrogenases/reductases (SDR) family.</text>
</comment>
<dbReference type="EMBL" id="JBHLZP010000419">
    <property type="protein sequence ID" value="MFB9837758.1"/>
    <property type="molecule type" value="Genomic_DNA"/>
</dbReference>
<proteinExistence type="inferred from homology"/>
<evidence type="ECO:0000313" key="5">
    <source>
        <dbReference type="Proteomes" id="UP001589627"/>
    </source>
</evidence>
<dbReference type="EC" id="1.1.-.-" evidence="4"/>
<dbReference type="InterPro" id="IPR051911">
    <property type="entry name" value="SDR_oxidoreductase"/>
</dbReference>